<reference evidence="1 2" key="1">
    <citation type="journal article" date="2012" name="J. Bacteriol.">
        <title>Genome of Bacillus macauensis ZFHKF-1, a Long-Chain-Forming Bacterium.</title>
        <authorList>
            <person name="Cai L."/>
            <person name="Zhang T."/>
        </authorList>
    </citation>
    <scope>NUCLEOTIDE SEQUENCE [LARGE SCALE GENOMIC DNA]</scope>
    <source>
        <strain evidence="1 2">ZFHKF-1</strain>
    </source>
</reference>
<keyword evidence="2" id="KW-1185">Reference proteome</keyword>
<evidence type="ECO:0000313" key="2">
    <source>
        <dbReference type="Proteomes" id="UP000004080"/>
    </source>
</evidence>
<organism evidence="1 2">
    <name type="scientific">Fictibacillus macauensis ZFHKF-1</name>
    <dbReference type="NCBI Taxonomy" id="1196324"/>
    <lineage>
        <taxon>Bacteria</taxon>
        <taxon>Bacillati</taxon>
        <taxon>Bacillota</taxon>
        <taxon>Bacilli</taxon>
        <taxon>Bacillales</taxon>
        <taxon>Fictibacillaceae</taxon>
        <taxon>Fictibacillus</taxon>
    </lineage>
</organism>
<dbReference type="SUPFAM" id="SSF140500">
    <property type="entry name" value="BAS1536-like"/>
    <property type="match status" value="1"/>
</dbReference>
<gene>
    <name evidence="1" type="ORF">A374_00250</name>
</gene>
<dbReference type="Gene3D" id="4.10.280.10">
    <property type="entry name" value="Helix-loop-helix DNA-binding domain"/>
    <property type="match status" value="1"/>
</dbReference>
<name>I8UKK2_9BACL</name>
<dbReference type="InterPro" id="IPR036638">
    <property type="entry name" value="HLH_DNA-bd_sf"/>
</dbReference>
<dbReference type="STRING" id="1196324.A374_00250"/>
<proteinExistence type="predicted"/>
<dbReference type="Proteomes" id="UP000004080">
    <property type="component" value="Unassembled WGS sequence"/>
</dbReference>
<dbReference type="RefSeq" id="WP_007200161.1">
    <property type="nucleotide sequence ID" value="NZ_AKKV01000005.1"/>
</dbReference>
<dbReference type="AlphaFoldDB" id="I8UKK2"/>
<sequence length="55" mass="6639">MERQLLLNEIERSRKKMNEMSKYMPLIAEEIVEISQYIDNLLNEFQRSALKNSYS</sequence>
<dbReference type="InterPro" id="IPR018540">
    <property type="entry name" value="Spo0E-like"/>
</dbReference>
<dbReference type="GO" id="GO:0046983">
    <property type="term" value="F:protein dimerization activity"/>
    <property type="evidence" value="ECO:0007669"/>
    <property type="project" value="InterPro"/>
</dbReference>
<evidence type="ECO:0000313" key="1">
    <source>
        <dbReference type="EMBL" id="EIT87358.1"/>
    </source>
</evidence>
<protein>
    <recommendedName>
        <fullName evidence="3">Spo0E like sporulation regulatory protein</fullName>
    </recommendedName>
</protein>
<dbReference type="GO" id="GO:0043937">
    <property type="term" value="P:regulation of sporulation"/>
    <property type="evidence" value="ECO:0007669"/>
    <property type="project" value="InterPro"/>
</dbReference>
<comment type="caution">
    <text evidence="1">The sequence shown here is derived from an EMBL/GenBank/DDBJ whole genome shotgun (WGS) entry which is preliminary data.</text>
</comment>
<evidence type="ECO:0008006" key="3">
    <source>
        <dbReference type="Google" id="ProtNLM"/>
    </source>
</evidence>
<dbReference type="OrthoDB" id="2972613at2"/>
<accession>I8UKK2</accession>
<dbReference type="PATRIC" id="fig|1196324.3.peg.50"/>
<dbReference type="InterPro" id="IPR037208">
    <property type="entry name" value="Spo0E-like_sf"/>
</dbReference>
<dbReference type="Pfam" id="PF09388">
    <property type="entry name" value="SpoOE-like"/>
    <property type="match status" value="1"/>
</dbReference>
<dbReference type="EMBL" id="AKKV01000005">
    <property type="protein sequence ID" value="EIT87358.1"/>
    <property type="molecule type" value="Genomic_DNA"/>
</dbReference>